<dbReference type="Proteomes" id="UP000198284">
    <property type="component" value="Unassembled WGS sequence"/>
</dbReference>
<dbReference type="RefSeq" id="WP_245845001.1">
    <property type="nucleotide sequence ID" value="NZ_FZOT01000011.1"/>
</dbReference>
<feature type="domain" description="FecR protein" evidence="3">
    <location>
        <begin position="59"/>
        <end position="159"/>
    </location>
</feature>
<dbReference type="Pfam" id="PF04773">
    <property type="entry name" value="FecR"/>
    <property type="match status" value="1"/>
</dbReference>
<organism evidence="4 5">
    <name type="scientific">Noviherbaspirillum humi</name>
    <dbReference type="NCBI Taxonomy" id="1688639"/>
    <lineage>
        <taxon>Bacteria</taxon>
        <taxon>Pseudomonadati</taxon>
        <taxon>Pseudomonadota</taxon>
        <taxon>Betaproteobacteria</taxon>
        <taxon>Burkholderiales</taxon>
        <taxon>Oxalobacteraceae</taxon>
        <taxon>Noviherbaspirillum</taxon>
    </lineage>
</organism>
<feature type="signal peptide" evidence="2">
    <location>
        <begin position="1"/>
        <end position="22"/>
    </location>
</feature>
<protein>
    <submittedName>
        <fullName evidence="4">FecR family protein</fullName>
    </submittedName>
</protein>
<keyword evidence="5" id="KW-1185">Reference proteome</keyword>
<reference evidence="4 5" key="1">
    <citation type="submission" date="2017-06" db="EMBL/GenBank/DDBJ databases">
        <authorList>
            <person name="Kim H.J."/>
            <person name="Triplett B.A."/>
        </authorList>
    </citation>
    <scope>NUCLEOTIDE SEQUENCE [LARGE SCALE GENOMIC DNA]</scope>
    <source>
        <strain evidence="4 5">U15</strain>
    </source>
</reference>
<feature type="chain" id="PRO_5012963981" evidence="2">
    <location>
        <begin position="23"/>
        <end position="239"/>
    </location>
</feature>
<dbReference type="PANTHER" id="PTHR38731:SF1">
    <property type="entry name" value="FECR PROTEIN DOMAIN-CONTAINING PROTEIN"/>
    <property type="match status" value="1"/>
</dbReference>
<dbReference type="Gene3D" id="2.60.120.1440">
    <property type="match status" value="1"/>
</dbReference>
<keyword evidence="2" id="KW-0732">Signal</keyword>
<sequence length="239" mass="25273">MTSRLLACSLLCASLFAAPVWAATVARVTHLSGVLTARHADGTTKVLAVKSEVQEGDLLITAQETFARIKFIDNAEVVLRPGTRLSVEDYMFEEEAPQKDKVVLNVLKGGLRAVSGALGKRNREAVSIVTPTATIGIRGTHFGVLMCQDDCIDVQTATGRPPENGLHLDVTEGAIAATNPSGSQVIGTGQFGFVRDLNTPPVLLPPQQSIQVTMPTSISRNDGNGRGVGRANDNQCAAQ</sequence>
<evidence type="ECO:0000313" key="4">
    <source>
        <dbReference type="EMBL" id="SNS99603.1"/>
    </source>
</evidence>
<accession>A0A239J2V9</accession>
<dbReference type="AlphaFoldDB" id="A0A239J2V9"/>
<evidence type="ECO:0000313" key="5">
    <source>
        <dbReference type="Proteomes" id="UP000198284"/>
    </source>
</evidence>
<gene>
    <name evidence="4" type="ORF">SAMN06265795_11170</name>
</gene>
<proteinExistence type="predicted"/>
<dbReference type="PANTHER" id="PTHR38731">
    <property type="entry name" value="LIPL45-RELATED LIPOPROTEIN-RELATED"/>
    <property type="match status" value="1"/>
</dbReference>
<name>A0A239J2V9_9BURK</name>
<dbReference type="InterPro" id="IPR006860">
    <property type="entry name" value="FecR"/>
</dbReference>
<feature type="region of interest" description="Disordered" evidence="1">
    <location>
        <begin position="216"/>
        <end position="239"/>
    </location>
</feature>
<evidence type="ECO:0000259" key="3">
    <source>
        <dbReference type="Pfam" id="PF04773"/>
    </source>
</evidence>
<evidence type="ECO:0000256" key="2">
    <source>
        <dbReference type="SAM" id="SignalP"/>
    </source>
</evidence>
<evidence type="ECO:0000256" key="1">
    <source>
        <dbReference type="SAM" id="MobiDB-lite"/>
    </source>
</evidence>
<dbReference type="EMBL" id="FZOT01000011">
    <property type="protein sequence ID" value="SNS99603.1"/>
    <property type="molecule type" value="Genomic_DNA"/>
</dbReference>